<dbReference type="PANTHER" id="PTHR42769:SF3">
    <property type="entry name" value="SUPEROXIDE DISMUTASE [FE] 2, CHLOROPLASTIC"/>
    <property type="match status" value="1"/>
</dbReference>
<accession>A0A1X6MW13</accession>
<dbReference type="InterPro" id="IPR036314">
    <property type="entry name" value="SOD_C_sf"/>
</dbReference>
<feature type="compositionally biased region" description="Polar residues" evidence="1">
    <location>
        <begin position="243"/>
        <end position="254"/>
    </location>
</feature>
<protein>
    <recommendedName>
        <fullName evidence="2">Manganese/iron superoxide dismutase C-terminal domain-containing protein</fullName>
    </recommendedName>
</protein>
<feature type="region of interest" description="Disordered" evidence="1">
    <location>
        <begin position="217"/>
        <end position="263"/>
    </location>
</feature>
<name>A0A1X6MW13_9APHY</name>
<feature type="domain" description="Manganese/iron superoxide dismutase C-terminal" evidence="2">
    <location>
        <begin position="136"/>
        <end position="183"/>
    </location>
</feature>
<keyword evidence="4" id="KW-1185">Reference proteome</keyword>
<evidence type="ECO:0000313" key="4">
    <source>
        <dbReference type="Proteomes" id="UP000194127"/>
    </source>
</evidence>
<dbReference type="GO" id="GO:0046872">
    <property type="term" value="F:metal ion binding"/>
    <property type="evidence" value="ECO:0007669"/>
    <property type="project" value="InterPro"/>
</dbReference>
<dbReference type="SUPFAM" id="SSF54719">
    <property type="entry name" value="Fe,Mn superoxide dismutase (SOD), C-terminal domain"/>
    <property type="match status" value="1"/>
</dbReference>
<evidence type="ECO:0000313" key="3">
    <source>
        <dbReference type="EMBL" id="OSX60541.1"/>
    </source>
</evidence>
<dbReference type="Pfam" id="PF02777">
    <property type="entry name" value="Sod_Fe_C"/>
    <property type="match status" value="2"/>
</dbReference>
<dbReference type="EMBL" id="KZ110600">
    <property type="protein sequence ID" value="OSX60541.1"/>
    <property type="molecule type" value="Genomic_DNA"/>
</dbReference>
<organism evidence="3 4">
    <name type="scientific">Postia placenta MAD-698-R-SB12</name>
    <dbReference type="NCBI Taxonomy" id="670580"/>
    <lineage>
        <taxon>Eukaryota</taxon>
        <taxon>Fungi</taxon>
        <taxon>Dikarya</taxon>
        <taxon>Basidiomycota</taxon>
        <taxon>Agaricomycotina</taxon>
        <taxon>Agaricomycetes</taxon>
        <taxon>Polyporales</taxon>
        <taxon>Adustoporiaceae</taxon>
        <taxon>Rhodonia</taxon>
    </lineage>
</organism>
<dbReference type="RefSeq" id="XP_024337335.1">
    <property type="nucleotide sequence ID" value="XM_024481072.1"/>
</dbReference>
<dbReference type="OrthoDB" id="275227at2759"/>
<dbReference type="GO" id="GO:0004784">
    <property type="term" value="F:superoxide dismutase activity"/>
    <property type="evidence" value="ECO:0007669"/>
    <property type="project" value="InterPro"/>
</dbReference>
<dbReference type="STRING" id="670580.A0A1X6MW13"/>
<evidence type="ECO:0000259" key="2">
    <source>
        <dbReference type="Pfam" id="PF02777"/>
    </source>
</evidence>
<reference evidence="3 4" key="1">
    <citation type="submission" date="2017-04" db="EMBL/GenBank/DDBJ databases">
        <title>Genome Sequence of the Model Brown-Rot Fungus Postia placenta SB12.</title>
        <authorList>
            <consortium name="DOE Joint Genome Institute"/>
            <person name="Gaskell J."/>
            <person name="Kersten P."/>
            <person name="Larrondo L.F."/>
            <person name="Canessa P."/>
            <person name="Martinez D."/>
            <person name="Hibbett D."/>
            <person name="Schmoll M."/>
            <person name="Kubicek C.P."/>
            <person name="Martinez A.T."/>
            <person name="Yadav J."/>
            <person name="Master E."/>
            <person name="Magnuson J.K."/>
            <person name="James T."/>
            <person name="Yaver D."/>
            <person name="Berka R."/>
            <person name="Labutti K."/>
            <person name="Lipzen A."/>
            <person name="Aerts A."/>
            <person name="Barry K."/>
            <person name="Henrissat B."/>
            <person name="Blanchette R."/>
            <person name="Grigoriev I."/>
            <person name="Cullen D."/>
        </authorList>
    </citation>
    <scope>NUCLEOTIDE SEQUENCE [LARGE SCALE GENOMIC DNA]</scope>
    <source>
        <strain evidence="3 4">MAD-698-R-SB12</strain>
    </source>
</reference>
<feature type="domain" description="Manganese/iron superoxide dismutase C-terminal" evidence="2">
    <location>
        <begin position="279"/>
        <end position="331"/>
    </location>
</feature>
<dbReference type="SUPFAM" id="SSF46609">
    <property type="entry name" value="Fe,Mn superoxide dismutase (SOD), N-terminal domain"/>
    <property type="match status" value="1"/>
</dbReference>
<sequence length="342" mass="38216">MATFAIRLAASSSRAARRTPAWTHGPWMRTRSLHERRPLAYSIEEGLGDFLPPRALKTIAEDYQEGLLERLNEQVRDTALEGKSVTQTVVEAARDPSQVLAWNYASEALNNSFFLDCLRPPKTGSSSNQAALSTSTMFTRIREQYGSLEQFKSTFSAAALAMFSSGWVWCVCDEFGKIAVYPTFGPGTLLVRSGESAFQTEWSKVLGEIIVKRAQEQEPLKSPAAPASPSSGASHPAQPLQPPAQSRSFSTTASSRDDLSGFVPNKDDINNIFSEGRIEDEQKDHVGDTLFPLFCVSVHEHAWMSAGYGVWGKEEYMQRFWSVLDWERAEKAYNHWSARRFE</sequence>
<dbReference type="InterPro" id="IPR019832">
    <property type="entry name" value="Mn/Fe_SOD_C"/>
</dbReference>
<dbReference type="PANTHER" id="PTHR42769">
    <property type="entry name" value="SUPEROXIDE DISMUTASE"/>
    <property type="match status" value="1"/>
</dbReference>
<dbReference type="Proteomes" id="UP000194127">
    <property type="component" value="Unassembled WGS sequence"/>
</dbReference>
<proteinExistence type="predicted"/>
<feature type="compositionally biased region" description="Low complexity" evidence="1">
    <location>
        <begin position="222"/>
        <end position="238"/>
    </location>
</feature>
<dbReference type="InterPro" id="IPR036324">
    <property type="entry name" value="Mn/Fe_SOD_N_sf"/>
</dbReference>
<dbReference type="GeneID" id="36326022"/>
<gene>
    <name evidence="3" type="ORF">POSPLADRAFT_1058710</name>
</gene>
<dbReference type="AlphaFoldDB" id="A0A1X6MW13"/>
<dbReference type="Gene3D" id="3.55.40.20">
    <property type="entry name" value="Iron/manganese superoxide dismutase, C-terminal domain"/>
    <property type="match status" value="1"/>
</dbReference>
<evidence type="ECO:0000256" key="1">
    <source>
        <dbReference type="SAM" id="MobiDB-lite"/>
    </source>
</evidence>